<evidence type="ECO:0000256" key="1">
    <source>
        <dbReference type="ARBA" id="ARBA00008769"/>
    </source>
</evidence>
<dbReference type="InterPro" id="IPR001119">
    <property type="entry name" value="SLH_dom"/>
</dbReference>
<dbReference type="Gene3D" id="2.40.160.180">
    <property type="entry name" value="Carbohydrate-selective porin OprB"/>
    <property type="match status" value="1"/>
</dbReference>
<evidence type="ECO:0000259" key="4">
    <source>
        <dbReference type="PROSITE" id="PS51272"/>
    </source>
</evidence>
<dbReference type="RefSeq" id="WP_081980739.1">
    <property type="nucleotide sequence ID" value="NZ_JJML01000026.1"/>
</dbReference>
<dbReference type="NCBIfam" id="NF033921">
    <property type="entry name" value="por_somb"/>
    <property type="match status" value="1"/>
</dbReference>
<evidence type="ECO:0000256" key="2">
    <source>
        <dbReference type="RuleBase" id="RU363072"/>
    </source>
</evidence>
<evidence type="ECO:0000256" key="3">
    <source>
        <dbReference type="SAM" id="MobiDB-lite"/>
    </source>
</evidence>
<reference evidence="5 6" key="1">
    <citation type="journal article" date="2014" name="Mol. Ecol.">
        <title>Evolution of Synechococcus.</title>
        <authorList>
            <person name="Dvorak P."/>
            <person name="Casamatta D."/>
            <person name="Hasler P."/>
            <person name="Poulickova A."/>
            <person name="Ondrej V."/>
            <person name="Sanges R."/>
        </authorList>
    </citation>
    <scope>NUCLEOTIDE SEQUENCE [LARGE SCALE GENOMIC DNA]</scope>
    <source>
        <strain evidence="5 6">CAUP A 1101</strain>
    </source>
</reference>
<feature type="chain" id="PRO_5007227544" description="SLH domain-containing protein" evidence="2">
    <location>
        <begin position="29"/>
        <end position="649"/>
    </location>
</feature>
<dbReference type="OrthoDB" id="568669at2"/>
<dbReference type="InterPro" id="IPR038673">
    <property type="entry name" value="OprB_sf"/>
</dbReference>
<comment type="similarity">
    <text evidence="1 2">Belongs to the OprB family.</text>
</comment>
<gene>
    <name evidence="5" type="ORF">DO97_08955</name>
</gene>
<dbReference type="STRING" id="1497020.DO97_08955"/>
<dbReference type="Pfam" id="PF04966">
    <property type="entry name" value="OprB"/>
    <property type="match status" value="1"/>
</dbReference>
<dbReference type="GO" id="GO:0016020">
    <property type="term" value="C:membrane"/>
    <property type="evidence" value="ECO:0007669"/>
    <property type="project" value="InterPro"/>
</dbReference>
<dbReference type="InterPro" id="IPR007049">
    <property type="entry name" value="Carb-sel_porin_OprB"/>
</dbReference>
<dbReference type="AlphaFoldDB" id="A0A098TIU3"/>
<evidence type="ECO:0000313" key="5">
    <source>
        <dbReference type="EMBL" id="KGF72475.1"/>
    </source>
</evidence>
<dbReference type="Proteomes" id="UP000030170">
    <property type="component" value="Unassembled WGS sequence"/>
</dbReference>
<dbReference type="PROSITE" id="PS51272">
    <property type="entry name" value="SLH"/>
    <property type="match status" value="1"/>
</dbReference>
<dbReference type="PANTHER" id="PTHR43308:SF1">
    <property type="entry name" value="OUTER MEMBRANE PROTEIN ALPHA"/>
    <property type="match status" value="1"/>
</dbReference>
<dbReference type="GO" id="GO:0008643">
    <property type="term" value="P:carbohydrate transport"/>
    <property type="evidence" value="ECO:0007669"/>
    <property type="project" value="InterPro"/>
</dbReference>
<evidence type="ECO:0000313" key="6">
    <source>
        <dbReference type="Proteomes" id="UP000030170"/>
    </source>
</evidence>
<dbReference type="PANTHER" id="PTHR43308">
    <property type="entry name" value="OUTER MEMBRANE PROTEIN ALPHA-RELATED"/>
    <property type="match status" value="1"/>
</dbReference>
<dbReference type="InterPro" id="IPR051465">
    <property type="entry name" value="Cell_Envelope_Struct_Comp"/>
</dbReference>
<feature type="domain" description="SLH" evidence="4">
    <location>
        <begin position="108"/>
        <end position="172"/>
    </location>
</feature>
<dbReference type="Pfam" id="PF00395">
    <property type="entry name" value="SLH"/>
    <property type="match status" value="1"/>
</dbReference>
<feature type="compositionally biased region" description="Polar residues" evidence="3">
    <location>
        <begin position="254"/>
        <end position="272"/>
    </location>
</feature>
<comment type="caution">
    <text evidence="5">The sequence shown here is derived from an EMBL/GenBank/DDBJ whole genome shotgun (WGS) entry which is preliminary data.</text>
</comment>
<accession>A0A098TIU3</accession>
<keyword evidence="6" id="KW-1185">Reference proteome</keyword>
<name>A0A098TIU3_9CYAN</name>
<dbReference type="InterPro" id="IPR047684">
    <property type="entry name" value="Por_som-like"/>
</dbReference>
<proteinExistence type="inferred from homology"/>
<dbReference type="GO" id="GO:0015288">
    <property type="term" value="F:porin activity"/>
    <property type="evidence" value="ECO:0007669"/>
    <property type="project" value="InterPro"/>
</dbReference>
<feature type="region of interest" description="Disordered" evidence="3">
    <location>
        <begin position="85"/>
        <end position="106"/>
    </location>
</feature>
<feature type="region of interest" description="Disordered" evidence="3">
    <location>
        <begin position="247"/>
        <end position="273"/>
    </location>
</feature>
<keyword evidence="2" id="KW-0732">Signal</keyword>
<dbReference type="EMBL" id="JJML01000026">
    <property type="protein sequence ID" value="KGF72475.1"/>
    <property type="molecule type" value="Genomic_DNA"/>
</dbReference>
<organism evidence="5 6">
    <name type="scientific">Neosynechococcus sphagnicola sy1</name>
    <dbReference type="NCBI Taxonomy" id="1497020"/>
    <lineage>
        <taxon>Bacteria</taxon>
        <taxon>Bacillati</taxon>
        <taxon>Cyanobacteriota</taxon>
        <taxon>Cyanophyceae</taxon>
        <taxon>Neosynechococcales</taxon>
        <taxon>Neosynechococcaceae</taxon>
        <taxon>Neosynechococcus</taxon>
    </lineage>
</organism>
<protein>
    <recommendedName>
        <fullName evidence="4">SLH domain-containing protein</fullName>
    </recommendedName>
</protein>
<feature type="signal peptide" evidence="2">
    <location>
        <begin position="1"/>
        <end position="28"/>
    </location>
</feature>
<sequence length="649" mass="68879">MNKFWLRSLLFSPVLLGASLLGATSSMASEVQSPTVPSPEQPTAVTVAPAVVSSTAPVSDVPTIQPVRPRAGSMRQVIPVSQLAAPESPTLGAATPTKPGKPMGQVTSVSQLSDVQPTDWAFQALQSLVERYGCIAGYPDSTYRGQRALTRYEFAAGLNACMQRVEELLSATTSPLLTKEELLAFQKLQEEFAAELAMVRGQVDTLEARTTQLEAQQFSTTTKLNGEIVVVGAGLIGDNIAINSDTQRRVDAGKSTSGTGLPAGTTPNTDIPENTILADRIRLNFDTSFTGKDQLRTRFQANNITPFQGAITGTSETRLAFDGTNGNDVFVSKLQYRFPVGDKTTFYVAAVGGEFNDNMFTFNPLLESSARGALSRFGRFNPIYNLVSGGNGTGFTVNYKILSSLTITGGYFAGQGGSDPANPLNNNGLFNGAYSAIAQLQFKPTKTIDLGFTYVRAYSPFGAGFGGAPSTTFSNNPFASTSATGAAAGRVPTTADAFGWQGTFRVLPKFTVSAWAGYTQTYAQRTVNTIGGQGTAADPAVENGDQANIFNAAITFAFQDLLKDGDLAGLVVGLPPRTINSDFGPSGNPVLPNNRRIDQDTTVMAEGFYRFSVNDNLDITPGIIAVINPEGNASNDPIFVGVIRSTFRF</sequence>